<proteinExistence type="predicted"/>
<evidence type="ECO:0000313" key="2">
    <source>
        <dbReference type="WBParaSite" id="Hba_06186"/>
    </source>
</evidence>
<dbReference type="Proteomes" id="UP000095283">
    <property type="component" value="Unplaced"/>
</dbReference>
<sequence>MINVVVIIVYLTCLFFYNLKCFH</sequence>
<organism evidence="1 2">
    <name type="scientific">Heterorhabditis bacteriophora</name>
    <name type="common">Entomopathogenic nematode worm</name>
    <dbReference type="NCBI Taxonomy" id="37862"/>
    <lineage>
        <taxon>Eukaryota</taxon>
        <taxon>Metazoa</taxon>
        <taxon>Ecdysozoa</taxon>
        <taxon>Nematoda</taxon>
        <taxon>Chromadorea</taxon>
        <taxon>Rhabditida</taxon>
        <taxon>Rhabditina</taxon>
        <taxon>Rhabditomorpha</taxon>
        <taxon>Strongyloidea</taxon>
        <taxon>Heterorhabditidae</taxon>
        <taxon>Heterorhabditis</taxon>
    </lineage>
</organism>
<name>A0A1I7WM09_HETBA</name>
<accession>A0A1I7WM09</accession>
<protein>
    <submittedName>
        <fullName evidence="2">Uncharacterized protein</fullName>
    </submittedName>
</protein>
<keyword evidence="1" id="KW-1185">Reference proteome</keyword>
<evidence type="ECO:0000313" key="1">
    <source>
        <dbReference type="Proteomes" id="UP000095283"/>
    </source>
</evidence>
<reference evidence="2" key="1">
    <citation type="submission" date="2016-11" db="UniProtKB">
        <authorList>
            <consortium name="WormBaseParasite"/>
        </authorList>
    </citation>
    <scope>IDENTIFICATION</scope>
</reference>
<dbReference type="AlphaFoldDB" id="A0A1I7WM09"/>
<dbReference type="WBParaSite" id="Hba_06186">
    <property type="protein sequence ID" value="Hba_06186"/>
    <property type="gene ID" value="Hba_06186"/>
</dbReference>